<sequence>MNLFLICLVLLANNSILLYAYQQKCFLLNTYNNLMATFKIKDRGLKIFLDLNAAKKGVFSLKWNSIKPGGDSFEMNDFKPLEDLTSERIHLNTNLKMLEFITTFEMYLNENKVDRARFSQFNEFSELKLCTQISVLESTRKVSTLSLGK</sequence>
<dbReference type="Proteomes" id="UP001597011">
    <property type="component" value="Unassembled WGS sequence"/>
</dbReference>
<dbReference type="RefSeq" id="WP_379940769.1">
    <property type="nucleotide sequence ID" value="NZ_JBHTIB010000008.1"/>
</dbReference>
<accession>A0ABW3BSR9</accession>
<organism evidence="1 2">
    <name type="scientific">Mariniflexile aquimaris</name>
    <dbReference type="NCBI Taxonomy" id="881009"/>
    <lineage>
        <taxon>Bacteria</taxon>
        <taxon>Pseudomonadati</taxon>
        <taxon>Bacteroidota</taxon>
        <taxon>Flavobacteriia</taxon>
        <taxon>Flavobacteriales</taxon>
        <taxon>Flavobacteriaceae</taxon>
        <taxon>Mariniflexile</taxon>
    </lineage>
</organism>
<gene>
    <name evidence="1" type="ORF">ACFQ0I_07195</name>
</gene>
<evidence type="ECO:0000313" key="1">
    <source>
        <dbReference type="EMBL" id="MFD0835539.1"/>
    </source>
</evidence>
<name>A0ABW3BSR9_9FLAO</name>
<keyword evidence="2" id="KW-1185">Reference proteome</keyword>
<evidence type="ECO:0000313" key="2">
    <source>
        <dbReference type="Proteomes" id="UP001597011"/>
    </source>
</evidence>
<proteinExistence type="predicted"/>
<comment type="caution">
    <text evidence="1">The sequence shown here is derived from an EMBL/GenBank/DDBJ whole genome shotgun (WGS) entry which is preliminary data.</text>
</comment>
<reference evidence="2" key="1">
    <citation type="journal article" date="2019" name="Int. J. Syst. Evol. Microbiol.">
        <title>The Global Catalogue of Microorganisms (GCM) 10K type strain sequencing project: providing services to taxonomists for standard genome sequencing and annotation.</title>
        <authorList>
            <consortium name="The Broad Institute Genomics Platform"/>
            <consortium name="The Broad Institute Genome Sequencing Center for Infectious Disease"/>
            <person name="Wu L."/>
            <person name="Ma J."/>
        </authorList>
    </citation>
    <scope>NUCLEOTIDE SEQUENCE [LARGE SCALE GENOMIC DNA]</scope>
    <source>
        <strain evidence="2">CCUG 60529</strain>
    </source>
</reference>
<protein>
    <submittedName>
        <fullName evidence="1">Uncharacterized protein</fullName>
    </submittedName>
</protein>
<dbReference type="EMBL" id="JBHTIB010000008">
    <property type="protein sequence ID" value="MFD0835539.1"/>
    <property type="molecule type" value="Genomic_DNA"/>
</dbReference>